<feature type="domain" description="Aminoglycoside phosphotransferase" evidence="1">
    <location>
        <begin position="44"/>
        <end position="237"/>
    </location>
</feature>
<dbReference type="OrthoDB" id="3250044at2759"/>
<organism evidence="2 3">
    <name type="scientific">Cordyceps javanica</name>
    <dbReference type="NCBI Taxonomy" id="43265"/>
    <lineage>
        <taxon>Eukaryota</taxon>
        <taxon>Fungi</taxon>
        <taxon>Dikarya</taxon>
        <taxon>Ascomycota</taxon>
        <taxon>Pezizomycotina</taxon>
        <taxon>Sordariomycetes</taxon>
        <taxon>Hypocreomycetidae</taxon>
        <taxon>Hypocreales</taxon>
        <taxon>Cordycipitaceae</taxon>
        <taxon>Cordyceps</taxon>
    </lineage>
</organism>
<proteinExistence type="predicted"/>
<dbReference type="STRING" id="43265.A0A545URG1"/>
<evidence type="ECO:0000313" key="2">
    <source>
        <dbReference type="EMBL" id="TQV92055.1"/>
    </source>
</evidence>
<comment type="caution">
    <text evidence="2">The sequence shown here is derived from an EMBL/GenBank/DDBJ whole genome shotgun (WGS) entry which is preliminary data.</text>
</comment>
<protein>
    <submittedName>
        <fullName evidence="2">Phosphotransferase enzyme family protein</fullName>
    </submittedName>
</protein>
<dbReference type="GO" id="GO:0016740">
    <property type="term" value="F:transferase activity"/>
    <property type="evidence" value="ECO:0007669"/>
    <property type="project" value="UniProtKB-KW"/>
</dbReference>
<dbReference type="Proteomes" id="UP000315783">
    <property type="component" value="Unassembled WGS sequence"/>
</dbReference>
<dbReference type="AlphaFoldDB" id="A0A545URG1"/>
<accession>A0A545URG1</accession>
<dbReference type="InterPro" id="IPR011009">
    <property type="entry name" value="Kinase-like_dom_sf"/>
</dbReference>
<dbReference type="PANTHER" id="PTHR21310:SF39">
    <property type="entry name" value="AMINOGLYCOSIDE PHOSPHOTRANSFERASE DOMAIN-CONTAINING PROTEIN"/>
    <property type="match status" value="1"/>
</dbReference>
<dbReference type="PANTHER" id="PTHR21310">
    <property type="entry name" value="AMINOGLYCOSIDE PHOSPHOTRANSFERASE-RELATED-RELATED"/>
    <property type="match status" value="1"/>
</dbReference>
<dbReference type="Pfam" id="PF01636">
    <property type="entry name" value="APH"/>
    <property type="match status" value="1"/>
</dbReference>
<dbReference type="SUPFAM" id="SSF56112">
    <property type="entry name" value="Protein kinase-like (PK-like)"/>
    <property type="match status" value="1"/>
</dbReference>
<dbReference type="InterPro" id="IPR051678">
    <property type="entry name" value="AGP_Transferase"/>
</dbReference>
<gene>
    <name evidence="2" type="ORF">IF1G_09127</name>
</gene>
<reference evidence="2 3" key="1">
    <citation type="journal article" date="2019" name="Appl. Microbiol. Biotechnol.">
        <title>Genome sequence of Isaria javanica and comparative genome analysis insights into family S53 peptidase evolution in fungal entomopathogens.</title>
        <authorList>
            <person name="Lin R."/>
            <person name="Zhang X."/>
            <person name="Xin B."/>
            <person name="Zou M."/>
            <person name="Gao Y."/>
            <person name="Qin F."/>
            <person name="Hu Q."/>
            <person name="Xie B."/>
            <person name="Cheng X."/>
        </authorList>
    </citation>
    <scope>NUCLEOTIDE SEQUENCE [LARGE SCALE GENOMIC DNA]</scope>
    <source>
        <strain evidence="2 3">IJ1G</strain>
    </source>
</reference>
<evidence type="ECO:0000259" key="1">
    <source>
        <dbReference type="Pfam" id="PF01636"/>
    </source>
</evidence>
<dbReference type="InterPro" id="IPR002575">
    <property type="entry name" value="Aminoglycoside_PTrfase"/>
</dbReference>
<evidence type="ECO:0000313" key="3">
    <source>
        <dbReference type="Proteomes" id="UP000315783"/>
    </source>
</evidence>
<dbReference type="EMBL" id="SPUK01000016">
    <property type="protein sequence ID" value="TQV92055.1"/>
    <property type="molecule type" value="Genomic_DNA"/>
</dbReference>
<keyword evidence="2" id="KW-0808">Transferase</keyword>
<name>A0A545URG1_9HYPO</name>
<keyword evidence="3" id="KW-1185">Reference proteome</keyword>
<sequence>MAKLQIPSREVIESLCTVDRTSSHGLDYSDQIWVKYGLTVRLTEAAMQQYVHEHADPRVVRVPKVFDAFTIARPKGGSVTYIVMENIKDDDFAAYGKWHPQVAEQALERIADAVRHIWNIPLPPNATIGPLGQQRPVDRFFSDCGSDRCFNNVIELEDWINTKLEKGSYPDRVILQGERLSICHCDLTQFNIKMGEPIAIIDWGFAGIYPRAFEEFALLHQFNLRGRNFAKALHRQLFGPKLSKHMRALALAARFHAFSC</sequence>